<name>A0A8X6UIQ3_NEPPI</name>
<proteinExistence type="predicted"/>
<feature type="non-terminal residue" evidence="1">
    <location>
        <position position="1"/>
    </location>
</feature>
<gene>
    <name evidence="1" type="ORF">NPIL_523881</name>
</gene>
<sequence length="71" mass="8301">MTSKEVWLWHKMEPHTIVRGYRDVWRTSFWKYVTSPKQDIIPNNSSEKGVRTLSLALGKSGLWSVLRLKAV</sequence>
<evidence type="ECO:0000313" key="2">
    <source>
        <dbReference type="Proteomes" id="UP000887013"/>
    </source>
</evidence>
<keyword evidence="2" id="KW-1185">Reference proteome</keyword>
<accession>A0A8X6UIQ3</accession>
<protein>
    <submittedName>
        <fullName evidence="1">Uncharacterized protein</fullName>
    </submittedName>
</protein>
<dbReference type="AlphaFoldDB" id="A0A8X6UIQ3"/>
<dbReference type="EMBL" id="BMAW01126945">
    <property type="protein sequence ID" value="GFU18983.1"/>
    <property type="molecule type" value="Genomic_DNA"/>
</dbReference>
<evidence type="ECO:0000313" key="1">
    <source>
        <dbReference type="EMBL" id="GFU18983.1"/>
    </source>
</evidence>
<comment type="caution">
    <text evidence="1">The sequence shown here is derived from an EMBL/GenBank/DDBJ whole genome shotgun (WGS) entry which is preliminary data.</text>
</comment>
<organism evidence="1 2">
    <name type="scientific">Nephila pilipes</name>
    <name type="common">Giant wood spider</name>
    <name type="synonym">Nephila maculata</name>
    <dbReference type="NCBI Taxonomy" id="299642"/>
    <lineage>
        <taxon>Eukaryota</taxon>
        <taxon>Metazoa</taxon>
        <taxon>Ecdysozoa</taxon>
        <taxon>Arthropoda</taxon>
        <taxon>Chelicerata</taxon>
        <taxon>Arachnida</taxon>
        <taxon>Araneae</taxon>
        <taxon>Araneomorphae</taxon>
        <taxon>Entelegynae</taxon>
        <taxon>Araneoidea</taxon>
        <taxon>Nephilidae</taxon>
        <taxon>Nephila</taxon>
    </lineage>
</organism>
<dbReference type="Proteomes" id="UP000887013">
    <property type="component" value="Unassembled WGS sequence"/>
</dbReference>
<reference evidence="1" key="1">
    <citation type="submission" date="2020-08" db="EMBL/GenBank/DDBJ databases">
        <title>Multicomponent nature underlies the extraordinary mechanical properties of spider dragline silk.</title>
        <authorList>
            <person name="Kono N."/>
            <person name="Nakamura H."/>
            <person name="Mori M."/>
            <person name="Yoshida Y."/>
            <person name="Ohtoshi R."/>
            <person name="Malay A.D."/>
            <person name="Moran D.A.P."/>
            <person name="Tomita M."/>
            <person name="Numata K."/>
            <person name="Arakawa K."/>
        </authorList>
    </citation>
    <scope>NUCLEOTIDE SEQUENCE</scope>
</reference>